<comment type="caution">
    <text evidence="1">The sequence shown here is derived from an EMBL/GenBank/DDBJ whole genome shotgun (WGS) entry which is preliminary data.</text>
</comment>
<keyword evidence="2" id="KW-1185">Reference proteome</keyword>
<evidence type="ECO:0000313" key="2">
    <source>
        <dbReference type="Proteomes" id="UP000289340"/>
    </source>
</evidence>
<reference evidence="1 2" key="1">
    <citation type="submission" date="2018-09" db="EMBL/GenBank/DDBJ databases">
        <title>A high-quality reference genome of wild soybean provides a powerful tool to mine soybean genomes.</title>
        <authorList>
            <person name="Xie M."/>
            <person name="Chung C.Y.L."/>
            <person name="Li M.-W."/>
            <person name="Wong F.-L."/>
            <person name="Chan T.-F."/>
            <person name="Lam H.-M."/>
        </authorList>
    </citation>
    <scope>NUCLEOTIDE SEQUENCE [LARGE SCALE GENOMIC DNA]</scope>
    <source>
        <strain evidence="2">cv. W05</strain>
        <tissue evidence="1">Hypocotyl of etiolated seedlings</tissue>
    </source>
</reference>
<organism evidence="1 2">
    <name type="scientific">Glycine soja</name>
    <name type="common">Wild soybean</name>
    <dbReference type="NCBI Taxonomy" id="3848"/>
    <lineage>
        <taxon>Eukaryota</taxon>
        <taxon>Viridiplantae</taxon>
        <taxon>Streptophyta</taxon>
        <taxon>Embryophyta</taxon>
        <taxon>Tracheophyta</taxon>
        <taxon>Spermatophyta</taxon>
        <taxon>Magnoliopsida</taxon>
        <taxon>eudicotyledons</taxon>
        <taxon>Gunneridae</taxon>
        <taxon>Pentapetalae</taxon>
        <taxon>rosids</taxon>
        <taxon>fabids</taxon>
        <taxon>Fabales</taxon>
        <taxon>Fabaceae</taxon>
        <taxon>Papilionoideae</taxon>
        <taxon>50 kb inversion clade</taxon>
        <taxon>NPAAA clade</taxon>
        <taxon>indigoferoid/millettioid clade</taxon>
        <taxon>Phaseoleae</taxon>
        <taxon>Glycine</taxon>
        <taxon>Glycine subgen. Soja</taxon>
    </lineage>
</organism>
<accession>A0A445INL2</accession>
<dbReference type="PANTHER" id="PTHR37198:SF1">
    <property type="entry name" value="NUCLEOLIN"/>
    <property type="match status" value="1"/>
</dbReference>
<name>A0A445INL2_GLYSO</name>
<dbReference type="EMBL" id="QZWG01000010">
    <property type="protein sequence ID" value="RZB87660.1"/>
    <property type="molecule type" value="Genomic_DNA"/>
</dbReference>
<protein>
    <submittedName>
        <fullName evidence="1">Uncharacterized protein</fullName>
    </submittedName>
</protein>
<proteinExistence type="predicted"/>
<dbReference type="PANTHER" id="PTHR37198">
    <property type="entry name" value="NUCLEOLIN"/>
    <property type="match status" value="1"/>
</dbReference>
<dbReference type="AlphaFoldDB" id="A0A445INL2"/>
<evidence type="ECO:0000313" key="1">
    <source>
        <dbReference type="EMBL" id="RZB87660.1"/>
    </source>
</evidence>
<gene>
    <name evidence="1" type="ORF">D0Y65_027311</name>
</gene>
<dbReference type="Proteomes" id="UP000289340">
    <property type="component" value="Chromosome 10"/>
</dbReference>
<sequence>MGRKIFVASFVASAASVVVPPLVVASAIGMALSMPCVIFLASHVCTLSLMSKLLPRPTPHDTLLHEEMCFRPGMYPLDAEAREIANESALDLFDGNQIDHDEYAYIIDLNEGSSNVVRHTNSMQVLVSSVEKESRPYKCSSAENHVCPSQEVVLGEENIWKKMNMIRKIVGYEGRMQASCSDELKALYMFTGVEPPTCSLAEIKEKLHFLMSIPGIKSNDA</sequence>